<dbReference type="AlphaFoldDB" id="A0A7J6V1P7"/>
<dbReference type="InterPro" id="IPR039589">
    <property type="entry name" value="TBCC1"/>
</dbReference>
<dbReference type="PROSITE" id="PS51375">
    <property type="entry name" value="PPR"/>
    <property type="match status" value="1"/>
</dbReference>
<evidence type="ECO:0000256" key="3">
    <source>
        <dbReference type="ARBA" id="ARBA00008848"/>
    </source>
</evidence>
<dbReference type="PANTHER" id="PTHR16052">
    <property type="entry name" value="TBCC DOMAIN-CONTAINING PROTEIN 1"/>
    <property type="match status" value="1"/>
</dbReference>
<dbReference type="Gene3D" id="2.160.20.70">
    <property type="match status" value="1"/>
</dbReference>
<comment type="subcellular location">
    <subcellularLocation>
        <location evidence="1">Cytoplasm</location>
        <location evidence="1">Cytoskeleton</location>
        <location evidence="1">Microtubule organizing center</location>
        <location evidence="1">Centrosome</location>
    </subcellularLocation>
    <subcellularLocation>
        <location evidence="2">Cytoplasm</location>
        <location evidence="2">Cytoskeleton</location>
        <location evidence="2">Spindle pole</location>
    </subcellularLocation>
</comment>
<dbReference type="OrthoDB" id="427777at2759"/>
<dbReference type="InterPro" id="IPR016098">
    <property type="entry name" value="CAP/MinC_C"/>
</dbReference>
<sequence length="892" mass="99553">MEEEIEPSTSQDQQIFLRARREPFEYGLLPIFKIIFSDGITTLLSLKEKLISRSNSLERIDSQSISEVLEISIEHSDLVIDTIASVLPFDSSDPIVNANPKEISSFGVSVYDLLLFLYVQSYKRLVFKSHKDSPSVADVWPSTSAFDGYLSALSPLQLVRSNSRKFMPSQVDEEAHQLSYLQKHLDNILSLLATSRKGEDEESLVLTSERLDHLGFLIQFGEKGSDRIPLSQASPFFANSDPEMPAVDVSAAQVHDWIYQNITVALEQTAGRGQLKENSPSNGSDQDVSMDDVCTSSNKGLSAARSLSFVEGISKTSVAKKASDIGSSVKVLNCHDAVIYILAPLRYATIYGCSDATIVLGAVGKVLRVEHCERVQVLTAAKRICISNCRECTFFLGVNQRPLILGDNHKLQVAPYNTFYSQLEEHMTQVGVDATTNQWKESLVLGTVDPHDSLSHPAGVSENQAESATCLDPDQFTNFMIPNWFGEESAQSTKHNPFPLPEIYMASQQKNHQSLGEIKEALRDLPLDENKKRELSSALHVYFKEWLYASGNIRQLYCLQGKSLHADTIKSGFVESDSYVINGLITMYAQCDSLLDARKVFDEIPVPSLVNWNTIISSFFRAGKCDGAREIFYQMGEVQDPNDITWSAMISGYTQSCRPKDALGVFKQMRGELNEMGSSVSTNSYTIASVFYACGQLRDIGAEPNHVTPSTLITACANISNLIIGKELHGFITRRRDTKADVFVSRSLIDMSGKGGYMVYTQRILEKDNSSLDCTITPMWNATISGFVENNCFDEAWGVLRSMSQDKYTKPNSVTMAIVLPLCTRSSKLLYGKELHCYALKCGMDEEILVGNSLLDMYSKWKVPCGRESLQIDEQEKQGLLDFYDRWLWDTR</sequence>
<comment type="similarity">
    <text evidence="3">Belongs to the TBCC family.</text>
</comment>
<gene>
    <name evidence="10" type="ORF">FRX31_031691</name>
</gene>
<dbReference type="InterPro" id="IPR036223">
    <property type="entry name" value="CAP_C_sf"/>
</dbReference>
<evidence type="ECO:0000256" key="7">
    <source>
        <dbReference type="ARBA" id="ARBA00023212"/>
    </source>
</evidence>
<evidence type="ECO:0000256" key="1">
    <source>
        <dbReference type="ARBA" id="ARBA00004300"/>
    </source>
</evidence>
<reference evidence="10 11" key="1">
    <citation type="submission" date="2020-06" db="EMBL/GenBank/DDBJ databases">
        <title>Transcriptomic and genomic resources for Thalictrum thalictroides and T. hernandezii: Facilitating candidate gene discovery in an emerging model plant lineage.</title>
        <authorList>
            <person name="Arias T."/>
            <person name="Riano-Pachon D.M."/>
            <person name="Di Stilio V.S."/>
        </authorList>
    </citation>
    <scope>NUCLEOTIDE SEQUENCE [LARGE SCALE GENOMIC DNA]</scope>
    <source>
        <strain evidence="11">cv. WT478/WT964</strain>
        <tissue evidence="10">Leaves</tissue>
    </source>
</reference>
<dbReference type="PANTHER" id="PTHR16052:SF0">
    <property type="entry name" value="TBCC DOMAIN-CONTAINING PROTEIN 1"/>
    <property type="match status" value="1"/>
</dbReference>
<dbReference type="InterPro" id="IPR012945">
    <property type="entry name" value="Tubulin-bd_cofactor_C_dom"/>
</dbReference>
<dbReference type="InterPro" id="IPR006599">
    <property type="entry name" value="CARP_motif"/>
</dbReference>
<keyword evidence="11" id="KW-1185">Reference proteome</keyword>
<evidence type="ECO:0000313" key="11">
    <source>
        <dbReference type="Proteomes" id="UP000554482"/>
    </source>
</evidence>
<dbReference type="NCBIfam" id="TIGR00756">
    <property type="entry name" value="PPR"/>
    <property type="match status" value="3"/>
</dbReference>
<evidence type="ECO:0000256" key="4">
    <source>
        <dbReference type="ARBA" id="ARBA00017559"/>
    </source>
</evidence>
<accession>A0A7J6V1P7</accession>
<keyword evidence="7" id="KW-0206">Cytoskeleton</keyword>
<keyword evidence="6" id="KW-0677">Repeat</keyword>
<dbReference type="Pfam" id="PF01535">
    <property type="entry name" value="PPR"/>
    <property type="match status" value="3"/>
</dbReference>
<feature type="domain" description="C-CAP/cofactor C-like" evidence="9">
    <location>
        <begin position="303"/>
        <end position="432"/>
    </location>
</feature>
<feature type="repeat" description="PPR" evidence="8">
    <location>
        <begin position="642"/>
        <end position="672"/>
    </location>
</feature>
<dbReference type="Proteomes" id="UP000554482">
    <property type="component" value="Unassembled WGS sequence"/>
</dbReference>
<keyword evidence="5" id="KW-0963">Cytoplasm</keyword>
<evidence type="ECO:0000259" key="9">
    <source>
        <dbReference type="PROSITE" id="PS51329"/>
    </source>
</evidence>
<dbReference type="Gene3D" id="1.25.40.10">
    <property type="entry name" value="Tetratricopeptide repeat domain"/>
    <property type="match status" value="2"/>
</dbReference>
<dbReference type="InterPro" id="IPR002885">
    <property type="entry name" value="PPR_rpt"/>
</dbReference>
<evidence type="ECO:0000256" key="6">
    <source>
        <dbReference type="ARBA" id="ARBA00022737"/>
    </source>
</evidence>
<comment type="caution">
    <text evidence="10">The sequence shown here is derived from an EMBL/GenBank/DDBJ whole genome shotgun (WGS) entry which is preliminary data.</text>
</comment>
<dbReference type="PROSITE" id="PS51329">
    <property type="entry name" value="C_CAP_COFACTOR_C"/>
    <property type="match status" value="1"/>
</dbReference>
<evidence type="ECO:0000313" key="10">
    <source>
        <dbReference type="EMBL" id="KAF5178721.1"/>
    </source>
</evidence>
<dbReference type="InterPro" id="IPR011990">
    <property type="entry name" value="TPR-like_helical_dom_sf"/>
</dbReference>
<dbReference type="SUPFAM" id="SSF69340">
    <property type="entry name" value="C-terminal domain of adenylylcyclase associated protein"/>
    <property type="match status" value="1"/>
</dbReference>
<evidence type="ECO:0000256" key="8">
    <source>
        <dbReference type="PROSITE-ProRule" id="PRU00708"/>
    </source>
</evidence>
<name>A0A7J6V1P7_THATH</name>
<dbReference type="Pfam" id="PF07986">
    <property type="entry name" value="TBCC"/>
    <property type="match status" value="1"/>
</dbReference>
<dbReference type="InterPro" id="IPR017901">
    <property type="entry name" value="C-CAP_CF_C-like"/>
</dbReference>
<dbReference type="SMART" id="SM00673">
    <property type="entry name" value="CARP"/>
    <property type="match status" value="2"/>
</dbReference>
<evidence type="ECO:0000256" key="5">
    <source>
        <dbReference type="ARBA" id="ARBA00022490"/>
    </source>
</evidence>
<proteinExistence type="inferred from homology"/>
<protein>
    <recommendedName>
        <fullName evidence="4">TBCC domain-containing protein 1</fullName>
    </recommendedName>
</protein>
<dbReference type="EMBL" id="JABWDY010039683">
    <property type="protein sequence ID" value="KAF5178721.1"/>
    <property type="molecule type" value="Genomic_DNA"/>
</dbReference>
<dbReference type="GO" id="GO:0000922">
    <property type="term" value="C:spindle pole"/>
    <property type="evidence" value="ECO:0007669"/>
    <property type="project" value="UniProtKB-SubCell"/>
</dbReference>
<organism evidence="10 11">
    <name type="scientific">Thalictrum thalictroides</name>
    <name type="common">Rue-anemone</name>
    <name type="synonym">Anemone thalictroides</name>
    <dbReference type="NCBI Taxonomy" id="46969"/>
    <lineage>
        <taxon>Eukaryota</taxon>
        <taxon>Viridiplantae</taxon>
        <taxon>Streptophyta</taxon>
        <taxon>Embryophyta</taxon>
        <taxon>Tracheophyta</taxon>
        <taxon>Spermatophyta</taxon>
        <taxon>Magnoliopsida</taxon>
        <taxon>Ranunculales</taxon>
        <taxon>Ranunculaceae</taxon>
        <taxon>Thalictroideae</taxon>
        <taxon>Thalictrum</taxon>
    </lineage>
</organism>
<evidence type="ECO:0000256" key="2">
    <source>
        <dbReference type="ARBA" id="ARBA00004647"/>
    </source>
</evidence>